<evidence type="ECO:0000313" key="5">
    <source>
        <dbReference type="RefSeq" id="XP_011208665.2"/>
    </source>
</evidence>
<dbReference type="RefSeq" id="XP_011208665.2">
    <property type="nucleotide sequence ID" value="XM_011210363.4"/>
</dbReference>
<evidence type="ECO:0000256" key="2">
    <source>
        <dbReference type="SAM" id="SignalP"/>
    </source>
</evidence>
<feature type="domain" description="DUF243" evidence="3">
    <location>
        <begin position="211"/>
        <end position="314"/>
    </location>
</feature>
<name>A0A6I9VD96_BACDO</name>
<keyword evidence="4" id="KW-1185">Reference proteome</keyword>
<feature type="compositionally biased region" description="Polar residues" evidence="1">
    <location>
        <begin position="80"/>
        <end position="92"/>
    </location>
</feature>
<feature type="compositionally biased region" description="Basic residues" evidence="1">
    <location>
        <begin position="41"/>
        <end position="50"/>
    </location>
</feature>
<gene>
    <name evidence="5" type="primary">LOC105229874</name>
</gene>
<feature type="region of interest" description="Disordered" evidence="1">
    <location>
        <begin position="24"/>
        <end position="132"/>
    </location>
</feature>
<dbReference type="OrthoDB" id="8030796at2759"/>
<dbReference type="GO" id="GO:0040003">
    <property type="term" value="P:chitin-based cuticle development"/>
    <property type="evidence" value="ECO:0007669"/>
    <property type="project" value="TreeGrafter"/>
</dbReference>
<dbReference type="GO" id="GO:0062129">
    <property type="term" value="C:chitin-based extracellular matrix"/>
    <property type="evidence" value="ECO:0007669"/>
    <property type="project" value="TreeGrafter"/>
</dbReference>
<reference evidence="4" key="1">
    <citation type="submission" date="2025-05" db="UniProtKB">
        <authorList>
            <consortium name="RefSeq"/>
        </authorList>
    </citation>
    <scope>NUCLEOTIDE SEQUENCE [LARGE SCALE GENOMIC DNA]</scope>
</reference>
<dbReference type="PANTHER" id="PTHR31927:SF2">
    <property type="entry name" value="FI07246P-RELATED"/>
    <property type="match status" value="1"/>
</dbReference>
<feature type="signal peptide" evidence="2">
    <location>
        <begin position="1"/>
        <end position="18"/>
    </location>
</feature>
<evidence type="ECO:0000313" key="4">
    <source>
        <dbReference type="Proteomes" id="UP001652620"/>
    </source>
</evidence>
<evidence type="ECO:0000256" key="1">
    <source>
        <dbReference type="SAM" id="MobiDB-lite"/>
    </source>
</evidence>
<feature type="chain" id="PRO_5045312024" description="DUF243 domain-containing protein" evidence="2">
    <location>
        <begin position="19"/>
        <end position="392"/>
    </location>
</feature>
<sequence length="392" mass="42746">MKAISVALYFTILAVVSAQPGYKYQQPQAGPSAPIVPAVSHQHHHHHHHTVPQAGPAAPISSPILPPAPLPQQPSALYSPVQSPPLQTFNPSPSIPLQPPAQEIQLPEPQAPPQQNYLPPLQNGGVSSISQSHQQQFVQQQVVQQQAQYGAAQLSQPIQPQTQFGAAQLSQPIQPQPQQQLGGGAFGFPSGGQGGFQQNFQSFQQPRQQTAIITKDIYIHSAPEDQEETLLGQQFDNAPIRKNYRIVFIKAPTHNIKLAGAALRHAQNANEEKTVIYVLSKKPDLSEVQQQLQQAQGEQKTHKPEVYFIKYKTQEEAQRAQQEIQAQYDALGGSTHISDEGIAPLTSVSGGSLNLGGSIGQQHSHSSFVQQNFQSAGNYNLPTNKYLPIKKK</sequence>
<dbReference type="GeneID" id="105229874"/>
<feature type="compositionally biased region" description="Low complexity" evidence="1">
    <location>
        <begin position="113"/>
        <end position="132"/>
    </location>
</feature>
<proteinExistence type="predicted"/>
<dbReference type="PANTHER" id="PTHR31927">
    <property type="entry name" value="FI07246P-RELATED-RELATED"/>
    <property type="match status" value="1"/>
</dbReference>
<dbReference type="SMART" id="SM00690">
    <property type="entry name" value="DM5"/>
    <property type="match status" value="1"/>
</dbReference>
<dbReference type="GO" id="GO:0008010">
    <property type="term" value="F:structural constituent of chitin-based larval cuticle"/>
    <property type="evidence" value="ECO:0007669"/>
    <property type="project" value="TreeGrafter"/>
</dbReference>
<organism evidence="4 5">
    <name type="scientific">Bactrocera dorsalis</name>
    <name type="common">Oriental fruit fly</name>
    <name type="synonym">Dacus dorsalis</name>
    <dbReference type="NCBI Taxonomy" id="27457"/>
    <lineage>
        <taxon>Eukaryota</taxon>
        <taxon>Metazoa</taxon>
        <taxon>Ecdysozoa</taxon>
        <taxon>Arthropoda</taxon>
        <taxon>Hexapoda</taxon>
        <taxon>Insecta</taxon>
        <taxon>Pterygota</taxon>
        <taxon>Neoptera</taxon>
        <taxon>Endopterygota</taxon>
        <taxon>Diptera</taxon>
        <taxon>Brachycera</taxon>
        <taxon>Muscomorpha</taxon>
        <taxon>Tephritoidea</taxon>
        <taxon>Tephritidae</taxon>
        <taxon>Bactrocera</taxon>
        <taxon>Bactrocera</taxon>
    </lineage>
</organism>
<protein>
    <recommendedName>
        <fullName evidence="3">DUF243 domain-containing protein</fullName>
    </recommendedName>
</protein>
<dbReference type="KEGG" id="bdr:105229874"/>
<dbReference type="InParanoid" id="A0A6I9VD96"/>
<accession>A0A6I9VD96</accession>
<feature type="compositionally biased region" description="Low complexity" evidence="1">
    <location>
        <begin position="52"/>
        <end position="63"/>
    </location>
</feature>
<dbReference type="AlphaFoldDB" id="A0A6I9VD96"/>
<dbReference type="Pfam" id="PF03103">
    <property type="entry name" value="DUF243"/>
    <property type="match status" value="1"/>
</dbReference>
<evidence type="ECO:0000259" key="3">
    <source>
        <dbReference type="SMART" id="SM00690"/>
    </source>
</evidence>
<dbReference type="Proteomes" id="UP001652620">
    <property type="component" value="Chromosome 2"/>
</dbReference>
<reference evidence="5" key="2">
    <citation type="submission" date="2025-08" db="UniProtKB">
        <authorList>
            <consortium name="RefSeq"/>
        </authorList>
    </citation>
    <scope>IDENTIFICATION</scope>
    <source>
        <tissue evidence="5">Adult</tissue>
    </source>
</reference>
<dbReference type="InterPro" id="IPR004145">
    <property type="entry name" value="DUF243"/>
</dbReference>
<keyword evidence="2" id="KW-0732">Signal</keyword>